<dbReference type="PROSITE" id="PS00028">
    <property type="entry name" value="ZINC_FINGER_C2H2_1"/>
    <property type="match status" value="8"/>
</dbReference>
<dbReference type="GO" id="GO:0008270">
    <property type="term" value="F:zinc ion binding"/>
    <property type="evidence" value="ECO:0007669"/>
    <property type="project" value="UniProtKB-KW"/>
</dbReference>
<keyword evidence="6" id="KW-0805">Transcription regulation</keyword>
<dbReference type="Ensembl" id="ENSELUT00000041437.3">
    <property type="protein sequence ID" value="ENSELUP00000039466.1"/>
    <property type="gene ID" value="ENSELUG00000026521.2"/>
</dbReference>
<dbReference type="PANTHER" id="PTHR23235:SF178">
    <property type="entry name" value="C2H2-TYPE DOMAIN-CONTAINING PROTEIN-RELATED"/>
    <property type="match status" value="1"/>
</dbReference>
<dbReference type="FunFam" id="3.30.160.60:FF:000038">
    <property type="entry name" value="Zinc finger protein 624"/>
    <property type="match status" value="1"/>
</dbReference>
<reference evidence="14" key="3">
    <citation type="submission" date="2025-08" db="UniProtKB">
        <authorList>
            <consortium name="Ensembl"/>
        </authorList>
    </citation>
    <scope>IDENTIFICATION</scope>
</reference>
<dbReference type="GO" id="GO:0000978">
    <property type="term" value="F:RNA polymerase II cis-regulatory region sequence-specific DNA binding"/>
    <property type="evidence" value="ECO:0007669"/>
    <property type="project" value="TreeGrafter"/>
</dbReference>
<feature type="domain" description="C2H2-type" evidence="13">
    <location>
        <begin position="359"/>
        <end position="386"/>
    </location>
</feature>
<feature type="domain" description="C2H2-type" evidence="13">
    <location>
        <begin position="415"/>
        <end position="442"/>
    </location>
</feature>
<feature type="domain" description="C2H2-type" evidence="13">
    <location>
        <begin position="275"/>
        <end position="303"/>
    </location>
</feature>
<dbReference type="FunFam" id="3.30.160.60:FF:000478">
    <property type="entry name" value="Zinc finger protein 133"/>
    <property type="match status" value="1"/>
</dbReference>
<keyword evidence="11" id="KW-0175">Coiled coil</keyword>
<dbReference type="OMA" id="HTEESCN"/>
<evidence type="ECO:0000256" key="7">
    <source>
        <dbReference type="ARBA" id="ARBA00023125"/>
    </source>
</evidence>
<sequence length="614" mass="69784">MSKQQSFSVSISKRLTTAAVDIFGVVEKSVLEYQEENNRLRRILGIAPEINIICAKESLQEQEELRTSQEEEHLQGIFNTEDYRCIPPIDQEDPVQEAILANYPTLSPLKVSKLQSFCVFLNKCLTVSTAVEILKAVEKTVAEYQEENDQLRRLQQKTPEIKLYRIDALQFSLTVSEEEVPLEHQHCKQEWSPSLGDEDPQTKQIKVEPEELRTCEEEEQHSSALNSDPVGLDSIPPVDPSTTPRKTHAYPDSGKTIALKADLNRNLIVAKNGNNECIFCQKQYSSPRQLKAHVRKSHTEESCNCPICGKTIKRKIYLSQHMRIHTGEKQFSCKDCGKSYFRKNHLNRHLISCTQNKSLSCAECGRRFASMSNLNQHKQIHIRQRPCTSGDGGKCFKDEKTLSRHKPTHILGKPFSCGECRKSFCFRSSLDHHQLIHTGEKIFSSVQCGKGVGFKSNLNQHDTLHTGENTCNCVECRKNFILKSSLNKHKPLHAGEKRFRCECGKSFGQKKHLTKHERTHTGEKPFTCGECGKSFGRKDHLTKHERTHTGQKTIRCGDCGKSFGRKDHLIKHEQTHTEQKPISCDVCGKGFSEKSFLTTHKLTHTGESQGSQIF</sequence>
<dbReference type="Pfam" id="PF00096">
    <property type="entry name" value="zf-C2H2"/>
    <property type="match status" value="7"/>
</dbReference>
<dbReference type="FunFam" id="3.30.160.60:FF:002343">
    <property type="entry name" value="Zinc finger protein 33A"/>
    <property type="match status" value="1"/>
</dbReference>
<feature type="coiled-coil region" evidence="11">
    <location>
        <begin position="127"/>
        <end position="157"/>
    </location>
</feature>
<dbReference type="GeneID" id="105025549"/>
<evidence type="ECO:0000256" key="4">
    <source>
        <dbReference type="ARBA" id="ARBA00022771"/>
    </source>
</evidence>
<reference evidence="14" key="2">
    <citation type="submission" date="2020-02" db="EMBL/GenBank/DDBJ databases">
        <title>Esox lucius (northern pike) genome, fEsoLuc1, primary haplotype.</title>
        <authorList>
            <person name="Myers G."/>
            <person name="Karagic N."/>
            <person name="Meyer A."/>
            <person name="Pippel M."/>
            <person name="Reichard M."/>
            <person name="Winkler S."/>
            <person name="Tracey A."/>
            <person name="Sims Y."/>
            <person name="Howe K."/>
            <person name="Rhie A."/>
            <person name="Formenti G."/>
            <person name="Durbin R."/>
            <person name="Fedrigo O."/>
            <person name="Jarvis E.D."/>
        </authorList>
    </citation>
    <scope>NUCLEOTIDE SEQUENCE [LARGE SCALE GENOMIC DNA]</scope>
</reference>
<accession>A0A3P9AE68</accession>
<dbReference type="Gene3D" id="3.30.160.60">
    <property type="entry name" value="Classic Zinc Finger"/>
    <property type="match status" value="10"/>
</dbReference>
<keyword evidence="7" id="KW-0238">DNA-binding</keyword>
<evidence type="ECO:0000256" key="6">
    <source>
        <dbReference type="ARBA" id="ARBA00023015"/>
    </source>
</evidence>
<dbReference type="GO" id="GO:0005634">
    <property type="term" value="C:nucleus"/>
    <property type="evidence" value="ECO:0007669"/>
    <property type="project" value="UniProtKB-SubCell"/>
</dbReference>
<dbReference type="KEGG" id="els:105025549"/>
<dbReference type="SUPFAM" id="SSF57667">
    <property type="entry name" value="beta-beta-alpha zinc fingers"/>
    <property type="match status" value="7"/>
</dbReference>
<evidence type="ECO:0000256" key="5">
    <source>
        <dbReference type="ARBA" id="ARBA00022833"/>
    </source>
</evidence>
<dbReference type="Bgee" id="ENSELUG00000026521">
    <property type="expression patterns" value="Expressed in ovary and 14 other cell types or tissues"/>
</dbReference>
<feature type="domain" description="C2H2-type" evidence="13">
    <location>
        <begin position="499"/>
        <end position="525"/>
    </location>
</feature>
<feature type="domain" description="C2H2-type" evidence="13">
    <location>
        <begin position="469"/>
        <end position="498"/>
    </location>
</feature>
<dbReference type="FunFam" id="3.30.160.60:FF:000965">
    <property type="entry name" value="Neurotrophin receptor-interacting factor homolog"/>
    <property type="match status" value="1"/>
</dbReference>
<evidence type="ECO:0000256" key="9">
    <source>
        <dbReference type="ARBA" id="ARBA00023242"/>
    </source>
</evidence>
<feature type="domain" description="C2H2-type" evidence="13">
    <location>
        <begin position="303"/>
        <end position="330"/>
    </location>
</feature>
<reference evidence="14" key="4">
    <citation type="submission" date="2025-09" db="UniProtKB">
        <authorList>
            <consortium name="Ensembl"/>
        </authorList>
    </citation>
    <scope>IDENTIFICATION</scope>
</reference>
<evidence type="ECO:0000259" key="13">
    <source>
        <dbReference type="PROSITE" id="PS50157"/>
    </source>
</evidence>
<dbReference type="Proteomes" id="UP000265140">
    <property type="component" value="Chromosome 15"/>
</dbReference>
<dbReference type="FunFam" id="3.30.160.60:FF:000912">
    <property type="entry name" value="Zinc finger protein 660"/>
    <property type="match status" value="1"/>
</dbReference>
<keyword evidence="8" id="KW-0804">Transcription</keyword>
<evidence type="ECO:0000256" key="2">
    <source>
        <dbReference type="ARBA" id="ARBA00022723"/>
    </source>
</evidence>
<dbReference type="InterPro" id="IPR036236">
    <property type="entry name" value="Znf_C2H2_sf"/>
</dbReference>
<proteinExistence type="predicted"/>
<evidence type="ECO:0000313" key="15">
    <source>
        <dbReference type="Proteomes" id="UP000265140"/>
    </source>
</evidence>
<evidence type="ECO:0000256" key="12">
    <source>
        <dbReference type="SAM" id="MobiDB-lite"/>
    </source>
</evidence>
<dbReference type="FunFam" id="3.30.160.60:FF:000060">
    <property type="entry name" value="zinc finger protein 436"/>
    <property type="match status" value="1"/>
</dbReference>
<dbReference type="PANTHER" id="PTHR23235">
    <property type="entry name" value="KRUEPPEL-LIKE TRANSCRIPTION FACTOR"/>
    <property type="match status" value="1"/>
</dbReference>
<keyword evidence="5" id="KW-0862">Zinc</keyword>
<protein>
    <recommendedName>
        <fullName evidence="13">C2H2-type domain-containing protein</fullName>
    </recommendedName>
</protein>
<keyword evidence="3" id="KW-0677">Repeat</keyword>
<dbReference type="GO" id="GO:0000981">
    <property type="term" value="F:DNA-binding transcription factor activity, RNA polymerase II-specific"/>
    <property type="evidence" value="ECO:0007669"/>
    <property type="project" value="TreeGrafter"/>
</dbReference>
<dbReference type="PROSITE" id="PS50157">
    <property type="entry name" value="ZINC_FINGER_C2H2_2"/>
    <property type="match status" value="11"/>
</dbReference>
<evidence type="ECO:0000256" key="11">
    <source>
        <dbReference type="SAM" id="Coils"/>
    </source>
</evidence>
<feature type="domain" description="C2H2-type" evidence="13">
    <location>
        <begin position="554"/>
        <end position="581"/>
    </location>
</feature>
<dbReference type="FunFam" id="3.30.160.60:FF:000100">
    <property type="entry name" value="Zinc finger 45-like"/>
    <property type="match status" value="2"/>
</dbReference>
<keyword evidence="15" id="KW-1185">Reference proteome</keyword>
<keyword evidence="4 10" id="KW-0863">Zinc-finger</keyword>
<dbReference type="AlphaFoldDB" id="A0A3P9AE68"/>
<keyword evidence="2" id="KW-0479">Metal-binding</keyword>
<feature type="domain" description="C2H2-type" evidence="13">
    <location>
        <begin position="526"/>
        <end position="553"/>
    </location>
</feature>
<feature type="domain" description="C2H2-type" evidence="13">
    <location>
        <begin position="582"/>
        <end position="609"/>
    </location>
</feature>
<feature type="domain" description="C2H2-type" evidence="13">
    <location>
        <begin position="443"/>
        <end position="470"/>
    </location>
</feature>
<evidence type="ECO:0000256" key="10">
    <source>
        <dbReference type="PROSITE-ProRule" id="PRU00042"/>
    </source>
</evidence>
<name>A0A3P9AE68_ESOLU</name>
<dbReference type="GeneTree" id="ENSGT00950000182774"/>
<evidence type="ECO:0000256" key="3">
    <source>
        <dbReference type="ARBA" id="ARBA00022737"/>
    </source>
</evidence>
<dbReference type="InParanoid" id="A0A3P9AE68"/>
<evidence type="ECO:0000256" key="1">
    <source>
        <dbReference type="ARBA" id="ARBA00004123"/>
    </source>
</evidence>
<comment type="subcellular location">
    <subcellularLocation>
        <location evidence="1">Nucleus</location>
    </subcellularLocation>
</comment>
<dbReference type="RefSeq" id="XP_010894605.1">
    <property type="nucleotide sequence ID" value="XM_010896303.4"/>
</dbReference>
<feature type="domain" description="C2H2-type" evidence="13">
    <location>
        <begin position="331"/>
        <end position="358"/>
    </location>
</feature>
<evidence type="ECO:0000313" key="14">
    <source>
        <dbReference type="Ensembl" id="ENSELUP00000039466.1"/>
    </source>
</evidence>
<feature type="region of interest" description="Disordered" evidence="12">
    <location>
        <begin position="209"/>
        <end position="253"/>
    </location>
</feature>
<dbReference type="InterPro" id="IPR013087">
    <property type="entry name" value="Znf_C2H2_type"/>
</dbReference>
<keyword evidence="9" id="KW-0539">Nucleus</keyword>
<organism evidence="14 15">
    <name type="scientific">Esox lucius</name>
    <name type="common">Northern pike</name>
    <dbReference type="NCBI Taxonomy" id="8010"/>
    <lineage>
        <taxon>Eukaryota</taxon>
        <taxon>Metazoa</taxon>
        <taxon>Chordata</taxon>
        <taxon>Craniata</taxon>
        <taxon>Vertebrata</taxon>
        <taxon>Euteleostomi</taxon>
        <taxon>Actinopterygii</taxon>
        <taxon>Neopterygii</taxon>
        <taxon>Teleostei</taxon>
        <taxon>Protacanthopterygii</taxon>
        <taxon>Esociformes</taxon>
        <taxon>Esocidae</taxon>
        <taxon>Esox</taxon>
    </lineage>
</organism>
<dbReference type="OrthoDB" id="40579at2759"/>
<reference evidence="15" key="1">
    <citation type="journal article" date="2014" name="PLoS ONE">
        <title>The genome and linkage map of the northern pike (Esox lucius): conserved synteny revealed between the salmonid sister group and the Neoteleostei.</title>
        <authorList>
            <person name="Rondeau E.B."/>
            <person name="Minkley D.R."/>
            <person name="Leong J.S."/>
            <person name="Messmer A.M."/>
            <person name="Jantzen J.R."/>
            <person name="von Schalburg K.R."/>
            <person name="Lemon C."/>
            <person name="Bird N.H."/>
            <person name="Koop B.F."/>
        </authorList>
    </citation>
    <scope>NUCLEOTIDE SEQUENCE</scope>
</reference>
<dbReference type="SMART" id="SM00355">
    <property type="entry name" value="ZnF_C2H2"/>
    <property type="match status" value="11"/>
</dbReference>
<evidence type="ECO:0000256" key="8">
    <source>
        <dbReference type="ARBA" id="ARBA00023163"/>
    </source>
</evidence>